<name>M1WMQ1_PSEP2</name>
<feature type="region of interest" description="Disordered" evidence="8">
    <location>
        <begin position="1"/>
        <end position="28"/>
    </location>
</feature>
<dbReference type="eggNOG" id="COG0529">
    <property type="taxonomic scope" value="Bacteria"/>
</dbReference>
<evidence type="ECO:0000256" key="3">
    <source>
        <dbReference type="ARBA" id="ARBA00022679"/>
    </source>
</evidence>
<dbReference type="EMBL" id="FO203427">
    <property type="protein sequence ID" value="CCH49875.1"/>
    <property type="molecule type" value="Genomic_DNA"/>
</dbReference>
<reference evidence="11" key="2">
    <citation type="journal article" date="2013" name="Stand. Genomic Sci.">
        <title>Complete genome sequence of Desulfocapsa sulfexigens, a marine deltaproteobacterium specialized in disproportionating inorganic sulfur compounds.</title>
        <authorList>
            <person name="Finster K.W."/>
            <person name="Kjeldsen K.U."/>
            <person name="Kube M."/>
            <person name="Reinhardt R."/>
            <person name="Mussmann M."/>
            <person name="Amann R."/>
            <person name="Schreiber L."/>
        </authorList>
    </citation>
    <scope>NUCLEOTIDE SEQUENCE [LARGE SCALE GENOMIC DNA]</scope>
    <source>
        <strain evidence="11">DSM 10523 / SB164P1</strain>
    </source>
</reference>
<evidence type="ECO:0000256" key="5">
    <source>
        <dbReference type="ARBA" id="ARBA00022840"/>
    </source>
</evidence>
<evidence type="ECO:0000256" key="8">
    <source>
        <dbReference type="SAM" id="MobiDB-lite"/>
    </source>
</evidence>
<comment type="pathway">
    <text evidence="6 7">Sulfur metabolism; hydrogen sulfide biosynthesis; sulfite from sulfate: step 2/3.</text>
</comment>
<comment type="function">
    <text evidence="6 7">Catalyzes the synthesis of activated sulfate.</text>
</comment>
<dbReference type="InterPro" id="IPR050512">
    <property type="entry name" value="Sulf_AdTrans/APS_kinase"/>
</dbReference>
<keyword evidence="3 6" id="KW-0808">Transferase</keyword>
<keyword evidence="6 7" id="KW-0418">Kinase</keyword>
<comment type="caution">
    <text evidence="6">Lacks conserved residue(s) required for the propagation of feature annotation.</text>
</comment>
<evidence type="ECO:0000313" key="10">
    <source>
        <dbReference type="EMBL" id="CCH49875.1"/>
    </source>
</evidence>
<dbReference type="GO" id="GO:0070814">
    <property type="term" value="P:hydrogen sulfide biosynthetic process"/>
    <property type="evidence" value="ECO:0007669"/>
    <property type="project" value="UniProtKB-UniRule"/>
</dbReference>
<comment type="similarity">
    <text evidence="6 7">Belongs to the APS kinase family.</text>
</comment>
<dbReference type="AlphaFoldDB" id="M1WMQ1"/>
<keyword evidence="4 6" id="KW-0547">Nucleotide-binding</keyword>
<keyword evidence="6" id="KW-0597">Phosphoprotein</keyword>
<dbReference type="PANTHER" id="PTHR42700:SF1">
    <property type="entry name" value="SULFATE ADENYLYLTRANSFERASE"/>
    <property type="match status" value="1"/>
</dbReference>
<gene>
    <name evidence="6 10" type="primary">cysC</name>
    <name evidence="10" type="ordered locus">BN4_12642</name>
</gene>
<evidence type="ECO:0000256" key="4">
    <source>
        <dbReference type="ARBA" id="ARBA00022741"/>
    </source>
</evidence>
<evidence type="ECO:0000256" key="6">
    <source>
        <dbReference type="HAMAP-Rule" id="MF_00065"/>
    </source>
</evidence>
<dbReference type="InterPro" id="IPR002891">
    <property type="entry name" value="APS"/>
</dbReference>
<feature type="binding site" evidence="6">
    <location>
        <begin position="54"/>
        <end position="61"/>
    </location>
    <ligand>
        <name>ATP</name>
        <dbReference type="ChEBI" id="CHEBI:30616"/>
    </ligand>
</feature>
<protein>
    <recommendedName>
        <fullName evidence="2 6">Adenylyl-sulfate kinase</fullName>
        <ecNumber evidence="2 6">2.7.1.25</ecNumber>
    </recommendedName>
    <alternativeName>
        <fullName evidence="6">APS kinase</fullName>
    </alternativeName>
    <alternativeName>
        <fullName evidence="6">ATP adenosine-5'-phosphosulfate 3'-phosphotransferase</fullName>
    </alternativeName>
    <alternativeName>
        <fullName evidence="6">Adenosine-5'-phosphosulfate kinase</fullName>
    </alternativeName>
</protein>
<dbReference type="NCBIfam" id="TIGR00455">
    <property type="entry name" value="apsK"/>
    <property type="match status" value="1"/>
</dbReference>
<dbReference type="Proteomes" id="UP000011724">
    <property type="component" value="Chromosome"/>
</dbReference>
<dbReference type="Pfam" id="PF01583">
    <property type="entry name" value="APS_kinase"/>
    <property type="match status" value="1"/>
</dbReference>
<keyword evidence="5 6" id="KW-0067">ATP-binding</keyword>
<dbReference type="BioCyc" id="DPIE1322246:BN4_RS13265-MONOMER"/>
<dbReference type="GO" id="GO:0005524">
    <property type="term" value="F:ATP binding"/>
    <property type="evidence" value="ECO:0007669"/>
    <property type="project" value="UniProtKB-UniRule"/>
</dbReference>
<dbReference type="GO" id="GO:0010134">
    <property type="term" value="P:sulfate assimilation via adenylyl sulfate reduction"/>
    <property type="evidence" value="ECO:0007669"/>
    <property type="project" value="TreeGrafter"/>
</dbReference>
<proteinExistence type="inferred from homology"/>
<dbReference type="InterPro" id="IPR027417">
    <property type="entry name" value="P-loop_NTPase"/>
</dbReference>
<dbReference type="STRING" id="1322246.BN4_12642"/>
<dbReference type="InterPro" id="IPR059117">
    <property type="entry name" value="APS_kinase_dom"/>
</dbReference>
<evidence type="ECO:0000256" key="7">
    <source>
        <dbReference type="RuleBase" id="RU004347"/>
    </source>
</evidence>
<dbReference type="NCBIfam" id="NF003013">
    <property type="entry name" value="PRK03846.1"/>
    <property type="match status" value="1"/>
</dbReference>
<dbReference type="HAMAP" id="MF_00065">
    <property type="entry name" value="Adenylyl_sulf_kinase"/>
    <property type="match status" value="1"/>
</dbReference>
<organism evidence="10 11">
    <name type="scientific">Pseudodesulfovibrio piezophilus (strain DSM 21447 / JCM 15486 / C1TLV30)</name>
    <name type="common">Desulfovibrio piezophilus</name>
    <dbReference type="NCBI Taxonomy" id="1322246"/>
    <lineage>
        <taxon>Bacteria</taxon>
        <taxon>Pseudomonadati</taxon>
        <taxon>Thermodesulfobacteriota</taxon>
        <taxon>Desulfovibrionia</taxon>
        <taxon>Desulfovibrionales</taxon>
        <taxon>Desulfovibrionaceae</taxon>
    </lineage>
</organism>
<dbReference type="PATRIC" id="fig|879567.3.peg.2830"/>
<feature type="compositionally biased region" description="Basic residues" evidence="8">
    <location>
        <begin position="1"/>
        <end position="13"/>
    </location>
</feature>
<dbReference type="GO" id="GO:0005737">
    <property type="term" value="C:cytoplasm"/>
    <property type="evidence" value="ECO:0007669"/>
    <property type="project" value="TreeGrafter"/>
</dbReference>
<dbReference type="Gene3D" id="3.40.50.300">
    <property type="entry name" value="P-loop containing nucleotide triphosphate hydrolases"/>
    <property type="match status" value="1"/>
</dbReference>
<sequence length="219" mass="24900">MKKKLPRSIRRKASGPGDGSNMTPRHNRQFRGEIGRLEREKRNGHRAVTLWFTGLSGAGKSTIAHAVEKRLFDQGRNVYTFDGDNVRHGLCGDLSFSRKDRAENIRRIGEMTKLFMDAGTLCLCAFITPRHEVQKALRALHSEGDFHLIHVDCPVEVCESRDVKGYYKLAREGKIKNYTGISAPYEAPENPDLYLDSDRQSLEECVDNVMAYLEDKIML</sequence>
<dbReference type="PANTHER" id="PTHR42700">
    <property type="entry name" value="SULFATE ADENYLYLTRANSFERASE"/>
    <property type="match status" value="1"/>
</dbReference>
<evidence type="ECO:0000256" key="2">
    <source>
        <dbReference type="ARBA" id="ARBA00012121"/>
    </source>
</evidence>
<evidence type="ECO:0000256" key="1">
    <source>
        <dbReference type="ARBA" id="ARBA00001823"/>
    </source>
</evidence>
<reference evidence="10 11" key="1">
    <citation type="journal article" date="2013" name="PLoS ONE">
        <title>The first genomic and proteomic characterization of a deep-sea sulfate reducer: insights into the piezophilic lifestyle of Desulfovibrio piezophilus.</title>
        <authorList>
            <person name="Pradel N."/>
            <person name="Ji B."/>
            <person name="Gimenez G."/>
            <person name="Talla E."/>
            <person name="Lenoble P."/>
            <person name="Garel M."/>
            <person name="Tamburini C."/>
            <person name="Fourquet P."/>
            <person name="Lebrun R."/>
            <person name="Bertin P."/>
            <person name="Denis Y."/>
            <person name="Pophillat M."/>
            <person name="Barbe V."/>
            <person name="Ollivier B."/>
            <person name="Dolla A."/>
        </authorList>
    </citation>
    <scope>NUCLEOTIDE SEQUENCE [LARGE SCALE GENOMIC DNA]</scope>
    <source>
        <strain evidence="11">DSM 10523 / SB164P1</strain>
    </source>
</reference>
<dbReference type="EC" id="2.7.1.25" evidence="2 6"/>
<evidence type="ECO:0000259" key="9">
    <source>
        <dbReference type="Pfam" id="PF01583"/>
    </source>
</evidence>
<dbReference type="SUPFAM" id="SSF52540">
    <property type="entry name" value="P-loop containing nucleoside triphosphate hydrolases"/>
    <property type="match status" value="1"/>
</dbReference>
<accession>M1WMQ1</accession>
<dbReference type="CDD" id="cd02027">
    <property type="entry name" value="APSK"/>
    <property type="match status" value="1"/>
</dbReference>
<dbReference type="UniPathway" id="UPA00140">
    <property type="reaction ID" value="UER00205"/>
</dbReference>
<evidence type="ECO:0000313" key="11">
    <source>
        <dbReference type="Proteomes" id="UP000011724"/>
    </source>
</evidence>
<dbReference type="KEGG" id="dpi:BN4_12642"/>
<feature type="domain" description="APS kinase" evidence="9">
    <location>
        <begin position="47"/>
        <end position="196"/>
    </location>
</feature>
<dbReference type="GO" id="GO:0019379">
    <property type="term" value="P:sulfate assimilation, phosphoadenylyl sulfate reduction by phosphoadenylyl-sulfate reductase (thioredoxin)"/>
    <property type="evidence" value="ECO:0007669"/>
    <property type="project" value="TreeGrafter"/>
</dbReference>
<comment type="catalytic activity">
    <reaction evidence="1 6 7">
        <text>adenosine 5'-phosphosulfate + ATP = 3'-phosphoadenylyl sulfate + ADP + H(+)</text>
        <dbReference type="Rhea" id="RHEA:24152"/>
        <dbReference type="ChEBI" id="CHEBI:15378"/>
        <dbReference type="ChEBI" id="CHEBI:30616"/>
        <dbReference type="ChEBI" id="CHEBI:58243"/>
        <dbReference type="ChEBI" id="CHEBI:58339"/>
        <dbReference type="ChEBI" id="CHEBI:456216"/>
        <dbReference type="EC" id="2.7.1.25"/>
    </reaction>
</comment>
<dbReference type="GO" id="GO:0004020">
    <property type="term" value="F:adenylylsulfate kinase activity"/>
    <property type="evidence" value="ECO:0007669"/>
    <property type="project" value="UniProtKB-UniRule"/>
</dbReference>
<dbReference type="HOGENOM" id="CLU_046932_1_0_7"/>
<keyword evidence="11" id="KW-1185">Reference proteome</keyword>
<dbReference type="GO" id="GO:0004781">
    <property type="term" value="F:sulfate adenylyltransferase (ATP) activity"/>
    <property type="evidence" value="ECO:0007669"/>
    <property type="project" value="TreeGrafter"/>
</dbReference>